<feature type="coiled-coil region" evidence="1">
    <location>
        <begin position="23"/>
        <end position="57"/>
    </location>
</feature>
<evidence type="ECO:0000313" key="3">
    <source>
        <dbReference type="Proteomes" id="UP001158576"/>
    </source>
</evidence>
<dbReference type="EMBL" id="OU015566">
    <property type="protein sequence ID" value="CAG5104547.1"/>
    <property type="molecule type" value="Genomic_DNA"/>
</dbReference>
<proteinExistence type="predicted"/>
<dbReference type="Proteomes" id="UP001158576">
    <property type="component" value="Chromosome 1"/>
</dbReference>
<evidence type="ECO:0000313" key="2">
    <source>
        <dbReference type="EMBL" id="CAG5104547.1"/>
    </source>
</evidence>
<keyword evidence="3" id="KW-1185">Reference proteome</keyword>
<reference evidence="2 3" key="1">
    <citation type="submission" date="2021-04" db="EMBL/GenBank/DDBJ databases">
        <authorList>
            <person name="Bliznina A."/>
        </authorList>
    </citation>
    <scope>NUCLEOTIDE SEQUENCE [LARGE SCALE GENOMIC DNA]</scope>
</reference>
<evidence type="ECO:0000256" key="1">
    <source>
        <dbReference type="SAM" id="Coils"/>
    </source>
</evidence>
<name>A0ABN7SRS7_OIKDI</name>
<gene>
    <name evidence="2" type="ORF">OKIOD_LOCUS10089</name>
</gene>
<keyword evidence="1" id="KW-0175">Coiled coil</keyword>
<protein>
    <submittedName>
        <fullName evidence="2">Oidioi.mRNA.OKI2018_I69.chr1.g1324.t1.cds</fullName>
    </submittedName>
</protein>
<organism evidence="2 3">
    <name type="scientific">Oikopleura dioica</name>
    <name type="common">Tunicate</name>
    <dbReference type="NCBI Taxonomy" id="34765"/>
    <lineage>
        <taxon>Eukaryota</taxon>
        <taxon>Metazoa</taxon>
        <taxon>Chordata</taxon>
        <taxon>Tunicata</taxon>
        <taxon>Appendicularia</taxon>
        <taxon>Copelata</taxon>
        <taxon>Oikopleuridae</taxon>
        <taxon>Oikopleura</taxon>
    </lineage>
</organism>
<accession>A0ABN7SRS7</accession>
<sequence length="68" mass="8344">MKEEDAEFNEFLLKIRKLVEKFEQKYEDEIKLRDKKLAEKEKEIEKLREEIHRLNSQHTEPIAISDDE</sequence>